<dbReference type="GO" id="GO:0006465">
    <property type="term" value="P:signal peptide processing"/>
    <property type="evidence" value="ECO:0007669"/>
    <property type="project" value="TreeGrafter"/>
</dbReference>
<comment type="subcellular location">
    <subcellularLocation>
        <location evidence="1">Cell membrane</location>
        <topology evidence="1">Multi-pass membrane protein</topology>
    </subcellularLocation>
</comment>
<name>A0A1G2JMK3_9BACT</name>
<feature type="transmembrane region" description="Helical" evidence="7">
    <location>
        <begin position="189"/>
        <end position="209"/>
    </location>
</feature>
<gene>
    <name evidence="10" type="ORF">A2561_01955</name>
</gene>
<keyword evidence="3" id="KW-1003">Cell membrane</keyword>
<dbReference type="InterPro" id="IPR010627">
    <property type="entry name" value="Prepilin_pept_A24_N"/>
</dbReference>
<evidence type="ECO:0000256" key="7">
    <source>
        <dbReference type="SAM" id="Phobius"/>
    </source>
</evidence>
<dbReference type="PANTHER" id="PTHR30487">
    <property type="entry name" value="TYPE 4 PREPILIN-LIKE PROTEINS LEADER PEPTIDE-PROCESSING ENZYME"/>
    <property type="match status" value="1"/>
</dbReference>
<evidence type="ECO:0000256" key="3">
    <source>
        <dbReference type="ARBA" id="ARBA00022475"/>
    </source>
</evidence>
<dbReference type="Gene3D" id="1.20.120.1220">
    <property type="match status" value="1"/>
</dbReference>
<evidence type="ECO:0000256" key="4">
    <source>
        <dbReference type="ARBA" id="ARBA00022692"/>
    </source>
</evidence>
<feature type="transmembrane region" description="Helical" evidence="7">
    <location>
        <begin position="150"/>
        <end position="169"/>
    </location>
</feature>
<dbReference type="PANTHER" id="PTHR30487:SF0">
    <property type="entry name" value="PREPILIN LEADER PEPTIDASE_N-METHYLTRANSFERASE-RELATED"/>
    <property type="match status" value="1"/>
</dbReference>
<dbReference type="EMBL" id="MHPU01000026">
    <property type="protein sequence ID" value="OGZ88377.1"/>
    <property type="molecule type" value="Genomic_DNA"/>
</dbReference>
<reference evidence="10 11" key="1">
    <citation type="journal article" date="2016" name="Nat. Commun.">
        <title>Thousands of microbial genomes shed light on interconnected biogeochemical processes in an aquifer system.</title>
        <authorList>
            <person name="Anantharaman K."/>
            <person name="Brown C.T."/>
            <person name="Hug L.A."/>
            <person name="Sharon I."/>
            <person name="Castelle C.J."/>
            <person name="Probst A.J."/>
            <person name="Thomas B.C."/>
            <person name="Singh A."/>
            <person name="Wilkins M.J."/>
            <person name="Karaoz U."/>
            <person name="Brodie E.L."/>
            <person name="Williams K.H."/>
            <person name="Hubbard S.S."/>
            <person name="Banfield J.F."/>
        </authorList>
    </citation>
    <scope>NUCLEOTIDE SEQUENCE [LARGE SCALE GENOMIC DNA]</scope>
</reference>
<evidence type="ECO:0000259" key="9">
    <source>
        <dbReference type="Pfam" id="PF06750"/>
    </source>
</evidence>
<feature type="transmembrane region" description="Helical" evidence="7">
    <location>
        <begin position="266"/>
        <end position="289"/>
    </location>
</feature>
<dbReference type="InterPro" id="IPR050882">
    <property type="entry name" value="Prepilin_peptidase/N-MTase"/>
</dbReference>
<evidence type="ECO:0000313" key="10">
    <source>
        <dbReference type="EMBL" id="OGZ88377.1"/>
    </source>
</evidence>
<evidence type="ECO:0008006" key="12">
    <source>
        <dbReference type="Google" id="ProtNLM"/>
    </source>
</evidence>
<comment type="similarity">
    <text evidence="2">Belongs to the peptidase A24 family.</text>
</comment>
<dbReference type="GO" id="GO:0004190">
    <property type="term" value="F:aspartic-type endopeptidase activity"/>
    <property type="evidence" value="ECO:0007669"/>
    <property type="project" value="InterPro"/>
</dbReference>
<keyword evidence="4 7" id="KW-0812">Transmembrane</keyword>
<dbReference type="AlphaFoldDB" id="A0A1G2JMK3"/>
<feature type="domain" description="Prepilin peptidase A24 N-terminal" evidence="9">
    <location>
        <begin position="12"/>
        <end position="93"/>
    </location>
</feature>
<evidence type="ECO:0000313" key="11">
    <source>
        <dbReference type="Proteomes" id="UP000178935"/>
    </source>
</evidence>
<dbReference type="Pfam" id="PF06750">
    <property type="entry name" value="A24_N_bact"/>
    <property type="match status" value="1"/>
</dbReference>
<proteinExistence type="inferred from homology"/>
<feature type="transmembrane region" description="Helical" evidence="7">
    <location>
        <begin position="75"/>
        <end position="92"/>
    </location>
</feature>
<dbReference type="Proteomes" id="UP000178935">
    <property type="component" value="Unassembled WGS sequence"/>
</dbReference>
<keyword evidence="5 7" id="KW-1133">Transmembrane helix</keyword>
<evidence type="ECO:0000256" key="5">
    <source>
        <dbReference type="ARBA" id="ARBA00022989"/>
    </source>
</evidence>
<evidence type="ECO:0000259" key="8">
    <source>
        <dbReference type="Pfam" id="PF01478"/>
    </source>
</evidence>
<feature type="domain" description="Prepilin type IV endopeptidase peptidase" evidence="8">
    <location>
        <begin position="128"/>
        <end position="250"/>
    </location>
</feature>
<sequence>MLEFLIYLFVYLLGLCIGSFLNVVIYRTEEEKSFLEGRSFCPSCRHKLIWKDLFPVFSYLYLLGKCRYCRAKISWQYPAVELATGLIFLLIFNKSSIISSLIGNHGLAQELWPSAFAGMIVALIFWFYIASSLIIIFVYDLKHYLIPDNVLFPAIIIALAYRILEFLSFGNWDLFVIWNLNFGISALLFNYFYAVLIGVGFFFFIWLVSQGKWMGFGDVKLAILLGLILGFPNILVGLFLSFFFGAIIGIMLMILEKKNSKSEIPFGPFLIFGTFLAMFWGEKIVTWYLNLVLF</sequence>
<evidence type="ECO:0000256" key="2">
    <source>
        <dbReference type="ARBA" id="ARBA00005801"/>
    </source>
</evidence>
<accession>A0A1G2JMK3</accession>
<feature type="transmembrane region" description="Helical" evidence="7">
    <location>
        <begin position="112"/>
        <end position="138"/>
    </location>
</feature>
<evidence type="ECO:0000256" key="6">
    <source>
        <dbReference type="ARBA" id="ARBA00023136"/>
    </source>
</evidence>
<organism evidence="10 11">
    <name type="scientific">Candidatus Staskawiczbacteria bacterium RIFOXYD1_FULL_32_13</name>
    <dbReference type="NCBI Taxonomy" id="1802234"/>
    <lineage>
        <taxon>Bacteria</taxon>
        <taxon>Candidatus Staskawicziibacteriota</taxon>
    </lineage>
</organism>
<evidence type="ECO:0000256" key="1">
    <source>
        <dbReference type="ARBA" id="ARBA00004651"/>
    </source>
</evidence>
<dbReference type="Pfam" id="PF01478">
    <property type="entry name" value="Peptidase_A24"/>
    <property type="match status" value="1"/>
</dbReference>
<protein>
    <recommendedName>
        <fullName evidence="12">Prepilin peptidase</fullName>
    </recommendedName>
</protein>
<comment type="caution">
    <text evidence="10">The sequence shown here is derived from an EMBL/GenBank/DDBJ whole genome shotgun (WGS) entry which is preliminary data.</text>
</comment>
<dbReference type="GO" id="GO:0005886">
    <property type="term" value="C:plasma membrane"/>
    <property type="evidence" value="ECO:0007669"/>
    <property type="project" value="UniProtKB-SubCell"/>
</dbReference>
<dbReference type="InterPro" id="IPR000045">
    <property type="entry name" value="Prepilin_IV_endopep_pep"/>
</dbReference>
<feature type="transmembrane region" description="Helical" evidence="7">
    <location>
        <begin position="221"/>
        <end position="254"/>
    </location>
</feature>
<feature type="transmembrane region" description="Helical" evidence="7">
    <location>
        <begin position="6"/>
        <end position="26"/>
    </location>
</feature>
<keyword evidence="6 7" id="KW-0472">Membrane</keyword>